<name>A0ABV4P4U3_9GAMM</name>
<proteinExistence type="predicted"/>
<evidence type="ECO:0008006" key="3">
    <source>
        <dbReference type="Google" id="ProtNLM"/>
    </source>
</evidence>
<dbReference type="RefSeq" id="WP_371841168.1">
    <property type="nucleotide sequence ID" value="NZ_JBGMEK010000088.1"/>
</dbReference>
<evidence type="ECO:0000313" key="1">
    <source>
        <dbReference type="EMBL" id="MFA0813359.1"/>
    </source>
</evidence>
<organism evidence="1 2">
    <name type="scientific">Microbulbifer epialgicus</name>
    <dbReference type="NCBI Taxonomy" id="393907"/>
    <lineage>
        <taxon>Bacteria</taxon>
        <taxon>Pseudomonadati</taxon>
        <taxon>Pseudomonadota</taxon>
        <taxon>Gammaproteobacteria</taxon>
        <taxon>Cellvibrionales</taxon>
        <taxon>Microbulbiferaceae</taxon>
        <taxon>Microbulbifer</taxon>
    </lineage>
</organism>
<sequence>MKFSASLKQFNEDALAEADRVYRASNIELFNSVIRDTPVDTGRARGNWQTTIGTHAQSSSLRLDRSGAEAQTEVIKNVGGLDNVNYLINNLPYIQPLEYGHSKQAPAGMVRRNVLRIQSIIRRLIK</sequence>
<accession>A0ABV4P4U3</accession>
<reference evidence="1 2" key="1">
    <citation type="submission" date="2024-08" db="EMBL/GenBank/DDBJ databases">
        <authorList>
            <person name="Ishaq N."/>
        </authorList>
    </citation>
    <scope>NUCLEOTIDE SEQUENCE [LARGE SCALE GENOMIC DNA]</scope>
    <source>
        <strain evidence="1 2">DSM 18651</strain>
    </source>
</reference>
<dbReference type="Proteomes" id="UP001569428">
    <property type="component" value="Unassembled WGS sequence"/>
</dbReference>
<comment type="caution">
    <text evidence="1">The sequence shown here is derived from an EMBL/GenBank/DDBJ whole genome shotgun (WGS) entry which is preliminary data.</text>
</comment>
<protein>
    <recommendedName>
        <fullName evidence="3">Bacteriophage HK97-gp10, tail-component</fullName>
    </recommendedName>
</protein>
<gene>
    <name evidence="1" type="ORF">ACCI49_20885</name>
</gene>
<evidence type="ECO:0000313" key="2">
    <source>
        <dbReference type="Proteomes" id="UP001569428"/>
    </source>
</evidence>
<keyword evidence="2" id="KW-1185">Reference proteome</keyword>
<dbReference type="EMBL" id="JBGMEK010000088">
    <property type="protein sequence ID" value="MFA0813359.1"/>
    <property type="molecule type" value="Genomic_DNA"/>
</dbReference>